<organism evidence="2 3">
    <name type="scientific">Eutypa lata (strain UCR-EL1)</name>
    <name type="common">Grapevine dieback disease fungus</name>
    <name type="synonym">Eutypa armeniacae</name>
    <dbReference type="NCBI Taxonomy" id="1287681"/>
    <lineage>
        <taxon>Eukaryota</taxon>
        <taxon>Fungi</taxon>
        <taxon>Dikarya</taxon>
        <taxon>Ascomycota</taxon>
        <taxon>Pezizomycotina</taxon>
        <taxon>Sordariomycetes</taxon>
        <taxon>Xylariomycetidae</taxon>
        <taxon>Xylariales</taxon>
        <taxon>Diatrypaceae</taxon>
        <taxon>Eutypa</taxon>
    </lineage>
</organism>
<dbReference type="KEGG" id="ela:UCREL1_494"/>
<dbReference type="OrthoDB" id="5272418at2759"/>
<dbReference type="EMBL" id="KB705455">
    <property type="protein sequence ID" value="EMR72462.1"/>
    <property type="molecule type" value="Genomic_DNA"/>
</dbReference>
<dbReference type="Proteomes" id="UP000012174">
    <property type="component" value="Unassembled WGS sequence"/>
</dbReference>
<evidence type="ECO:0000313" key="2">
    <source>
        <dbReference type="EMBL" id="EMR72462.1"/>
    </source>
</evidence>
<evidence type="ECO:0000256" key="1">
    <source>
        <dbReference type="SAM" id="SignalP"/>
    </source>
</evidence>
<protein>
    <submittedName>
        <fullName evidence="2">Putative secreted protein</fullName>
    </submittedName>
</protein>
<reference evidence="3" key="1">
    <citation type="journal article" date="2013" name="Genome Announc.">
        <title>Draft genome sequence of the grapevine dieback fungus Eutypa lata UCR-EL1.</title>
        <authorList>
            <person name="Blanco-Ulate B."/>
            <person name="Rolshausen P.E."/>
            <person name="Cantu D."/>
        </authorList>
    </citation>
    <scope>NUCLEOTIDE SEQUENCE [LARGE SCALE GENOMIC DNA]</scope>
    <source>
        <strain evidence="3">UCR-EL1</strain>
    </source>
</reference>
<dbReference type="HOGENOM" id="CLU_1768044_0_0_1"/>
<dbReference type="STRING" id="1287681.M7T729"/>
<name>M7T729_EUTLA</name>
<feature type="chain" id="PRO_5004085483" evidence="1">
    <location>
        <begin position="20"/>
        <end position="147"/>
    </location>
</feature>
<evidence type="ECO:0000313" key="3">
    <source>
        <dbReference type="Proteomes" id="UP000012174"/>
    </source>
</evidence>
<proteinExistence type="predicted"/>
<gene>
    <name evidence="2" type="ORF">UCREL1_494</name>
</gene>
<keyword evidence="1" id="KW-0732">Signal</keyword>
<sequence>MRFFLATVLAFMVAQFVAAGSTSPSSLQLPNGYTEVQSFITFHGRVVDGGQNVTLKGTVEQIVAQIKRVNPTYFARNSTIKASDHDESKAEAGKSTLFCNLPDGAPGYIEPIEEAIQYLGALNGYCGASPGPGACGRISCSYQSAIW</sequence>
<dbReference type="AlphaFoldDB" id="M7T729"/>
<accession>M7T729</accession>
<keyword evidence="3" id="KW-1185">Reference proteome</keyword>
<feature type="signal peptide" evidence="1">
    <location>
        <begin position="1"/>
        <end position="19"/>
    </location>
</feature>